<keyword evidence="2" id="KW-1185">Reference proteome</keyword>
<proteinExistence type="predicted"/>
<comment type="caution">
    <text evidence="1">The sequence shown here is derived from an EMBL/GenBank/DDBJ whole genome shotgun (WGS) entry which is preliminary data.</text>
</comment>
<dbReference type="RefSeq" id="WP_212967525.1">
    <property type="nucleotide sequence ID" value="NZ_BORB01000066.1"/>
</dbReference>
<organism evidence="1 2">
    <name type="scientific">Lederbergia ruris</name>
    <dbReference type="NCBI Taxonomy" id="217495"/>
    <lineage>
        <taxon>Bacteria</taxon>
        <taxon>Bacillati</taxon>
        <taxon>Bacillota</taxon>
        <taxon>Bacilli</taxon>
        <taxon>Bacillales</taxon>
        <taxon>Bacillaceae</taxon>
        <taxon>Lederbergia</taxon>
    </lineage>
</organism>
<dbReference type="Proteomes" id="UP000679950">
    <property type="component" value="Unassembled WGS sequence"/>
</dbReference>
<accession>A0ABQ4KPK4</accession>
<reference evidence="1 2" key="1">
    <citation type="submission" date="2021-03" db="EMBL/GenBank/DDBJ databases">
        <title>Antimicrobial resistance genes in bacteria isolated from Japanese honey, and their potential for conferring macrolide and lincosamide resistance in the American foulbrood pathogen Paenibacillus larvae.</title>
        <authorList>
            <person name="Okamoto M."/>
            <person name="Kumagai M."/>
            <person name="Kanamori H."/>
            <person name="Takamatsu D."/>
        </authorList>
    </citation>
    <scope>NUCLEOTIDE SEQUENCE [LARGE SCALE GENOMIC DNA]</scope>
    <source>
        <strain evidence="1 2">J8TS2</strain>
    </source>
</reference>
<gene>
    <name evidence="1" type="ORF">J8TS2_41900</name>
</gene>
<protein>
    <submittedName>
        <fullName evidence="1">Uncharacterized protein</fullName>
    </submittedName>
</protein>
<evidence type="ECO:0000313" key="1">
    <source>
        <dbReference type="EMBL" id="GIN59871.1"/>
    </source>
</evidence>
<evidence type="ECO:0000313" key="2">
    <source>
        <dbReference type="Proteomes" id="UP000679950"/>
    </source>
</evidence>
<name>A0ABQ4KPK4_9BACI</name>
<dbReference type="EMBL" id="BORB01000066">
    <property type="protein sequence ID" value="GIN59871.1"/>
    <property type="molecule type" value="Genomic_DNA"/>
</dbReference>
<sequence length="166" mass="19033">MADYGKILKKNEVNGFAVSLCLFDDLGRTSTYSQIMQESYKSGYTQVIINSYLMLEIAEDMLRDGWTLLSIFIDDPSVDEETKKEVSSLVEGIKRNPLHFNKLSEYLEWALEEGSIFIDKIILAKKINNSYKTCEVYSNGVLFGDAKQLAFSYYIQKIIEDYLNEG</sequence>